<dbReference type="PROSITE" id="PS50850">
    <property type="entry name" value="MFS"/>
    <property type="match status" value="1"/>
</dbReference>
<evidence type="ECO:0000313" key="9">
    <source>
        <dbReference type="Proteomes" id="UP000186819"/>
    </source>
</evidence>
<dbReference type="Gene3D" id="1.20.1720.10">
    <property type="entry name" value="Multidrug resistance protein D"/>
    <property type="match status" value="1"/>
</dbReference>
<sequence length="474" mass="49009">MSTALATTPISANAAVSGYRGTNRLILGMCLGVSTYWLFALAITALVPTISTAFGISADELGLPISITALMSGVFIVPAGSIADKIGRVKVARAGLMVAMIGAAVCGIAENTTILTVGRALQGIAAAMIMPSTLALVNAYYTGAERLRALSFWSISSWGGGGLCNLFGGAVASYLGWRWAFWLVIPVALIALYAMSATPESKNEHGPRDQRFDFIGLVLLVVGLLTLNLSITKGRSLGWTDIVIVSGFVIAFVVLLAFTLYEKRRKSPLVDLSLLNRRSYNGAVISNFMLNSTLGSLMILMTYLQQGRGLTPFDAGMLTLGYTAATLVMIRVGEKIGRKFGARSPMLVGCTLAAVGITMQALTFIDGTLYLVLVAVGLALMGLGFGVSATPSTNIAVGEAPPEKAGSASGIYKMASSLGGSFGLAIATVVYGTMISGNPAGLASAAFGGIMTGVIACVIAIVSVLVCVPGAKKN</sequence>
<keyword evidence="3 6" id="KW-0812">Transmembrane</keyword>
<accession>A0A1N6TVD4</accession>
<feature type="transmembrane region" description="Helical" evidence="6">
    <location>
        <begin position="94"/>
        <end position="114"/>
    </location>
</feature>
<feature type="transmembrane region" description="Helical" evidence="6">
    <location>
        <begin position="211"/>
        <end position="231"/>
    </location>
</feature>
<dbReference type="EMBL" id="FTMD01000005">
    <property type="protein sequence ID" value="SIQ57036.1"/>
    <property type="molecule type" value="Genomic_DNA"/>
</dbReference>
<dbReference type="InterPro" id="IPR036259">
    <property type="entry name" value="MFS_trans_sf"/>
</dbReference>
<evidence type="ECO:0000313" key="8">
    <source>
        <dbReference type="EMBL" id="SIQ57036.1"/>
    </source>
</evidence>
<feature type="transmembrane region" description="Helical" evidence="6">
    <location>
        <begin position="179"/>
        <end position="199"/>
    </location>
</feature>
<evidence type="ECO:0000256" key="5">
    <source>
        <dbReference type="ARBA" id="ARBA00023136"/>
    </source>
</evidence>
<keyword evidence="9" id="KW-1185">Reference proteome</keyword>
<gene>
    <name evidence="8" type="ORF">SAMN05421829_105118</name>
</gene>
<feature type="transmembrane region" description="Helical" evidence="6">
    <location>
        <begin position="25"/>
        <end position="50"/>
    </location>
</feature>
<feature type="transmembrane region" description="Helical" evidence="6">
    <location>
        <begin position="62"/>
        <end position="82"/>
    </location>
</feature>
<dbReference type="GO" id="GO:0022857">
    <property type="term" value="F:transmembrane transporter activity"/>
    <property type="evidence" value="ECO:0007669"/>
    <property type="project" value="InterPro"/>
</dbReference>
<dbReference type="PANTHER" id="PTHR42718:SF9">
    <property type="entry name" value="MAJOR FACILITATOR SUPERFAMILY MULTIDRUG TRANSPORTER MFSC"/>
    <property type="match status" value="1"/>
</dbReference>
<reference evidence="9" key="1">
    <citation type="submission" date="2017-01" db="EMBL/GenBank/DDBJ databases">
        <authorList>
            <person name="Varghese N."/>
            <person name="Submissions S."/>
        </authorList>
    </citation>
    <scope>NUCLEOTIDE SEQUENCE [LARGE SCALE GENOMIC DNA]</scope>
    <source>
        <strain evidence="9">ATCC 51758</strain>
    </source>
</reference>
<comment type="subcellular location">
    <subcellularLocation>
        <location evidence="1">Membrane</location>
        <topology evidence="1">Multi-pass membrane protein</topology>
    </subcellularLocation>
</comment>
<organism evidence="8 9">
    <name type="scientific">Aromatoleum tolulyticum</name>
    <dbReference type="NCBI Taxonomy" id="34027"/>
    <lineage>
        <taxon>Bacteria</taxon>
        <taxon>Pseudomonadati</taxon>
        <taxon>Pseudomonadota</taxon>
        <taxon>Betaproteobacteria</taxon>
        <taxon>Rhodocyclales</taxon>
        <taxon>Rhodocyclaceae</taxon>
        <taxon>Aromatoleum</taxon>
    </lineage>
</organism>
<feature type="transmembrane region" description="Helical" evidence="6">
    <location>
        <begin position="411"/>
        <end position="434"/>
    </location>
</feature>
<dbReference type="Gene3D" id="1.20.1250.20">
    <property type="entry name" value="MFS general substrate transporter like domains"/>
    <property type="match status" value="1"/>
</dbReference>
<dbReference type="STRING" id="34027.SAMN05421829_105118"/>
<dbReference type="CDD" id="cd17321">
    <property type="entry name" value="MFS_MMR_MDR_like"/>
    <property type="match status" value="1"/>
</dbReference>
<proteinExistence type="predicted"/>
<evidence type="ECO:0000256" key="6">
    <source>
        <dbReference type="SAM" id="Phobius"/>
    </source>
</evidence>
<dbReference type="Pfam" id="PF07690">
    <property type="entry name" value="MFS_1"/>
    <property type="match status" value="1"/>
</dbReference>
<dbReference type="InterPro" id="IPR011701">
    <property type="entry name" value="MFS"/>
</dbReference>
<feature type="transmembrane region" description="Helical" evidence="6">
    <location>
        <begin position="369"/>
        <end position="390"/>
    </location>
</feature>
<dbReference type="PANTHER" id="PTHR42718">
    <property type="entry name" value="MAJOR FACILITATOR SUPERFAMILY MULTIDRUG TRANSPORTER MFSC"/>
    <property type="match status" value="1"/>
</dbReference>
<evidence type="ECO:0000259" key="7">
    <source>
        <dbReference type="PROSITE" id="PS50850"/>
    </source>
</evidence>
<feature type="transmembrane region" description="Helical" evidence="6">
    <location>
        <begin position="315"/>
        <end position="333"/>
    </location>
</feature>
<keyword evidence="2" id="KW-0813">Transport</keyword>
<feature type="transmembrane region" description="Helical" evidence="6">
    <location>
        <begin position="120"/>
        <end position="140"/>
    </location>
</feature>
<evidence type="ECO:0000256" key="3">
    <source>
        <dbReference type="ARBA" id="ARBA00022692"/>
    </source>
</evidence>
<feature type="transmembrane region" description="Helical" evidence="6">
    <location>
        <begin position="152"/>
        <end position="173"/>
    </location>
</feature>
<feature type="transmembrane region" description="Helical" evidence="6">
    <location>
        <begin position="446"/>
        <end position="468"/>
    </location>
</feature>
<name>A0A1N6TVD4_9RHOO</name>
<dbReference type="SUPFAM" id="SSF103473">
    <property type="entry name" value="MFS general substrate transporter"/>
    <property type="match status" value="1"/>
</dbReference>
<dbReference type="OrthoDB" id="9807274at2"/>
<keyword evidence="5 6" id="KW-0472">Membrane</keyword>
<keyword evidence="4 6" id="KW-1133">Transmembrane helix</keyword>
<feature type="transmembrane region" description="Helical" evidence="6">
    <location>
        <begin position="345"/>
        <end position="363"/>
    </location>
</feature>
<dbReference type="InterPro" id="IPR020846">
    <property type="entry name" value="MFS_dom"/>
</dbReference>
<evidence type="ECO:0000256" key="1">
    <source>
        <dbReference type="ARBA" id="ARBA00004141"/>
    </source>
</evidence>
<dbReference type="RefSeq" id="WP_076601994.1">
    <property type="nucleotide sequence ID" value="NZ_FTMD01000005.1"/>
</dbReference>
<feature type="domain" description="Major facilitator superfamily (MFS) profile" evidence="7">
    <location>
        <begin position="25"/>
        <end position="472"/>
    </location>
</feature>
<dbReference type="AlphaFoldDB" id="A0A1N6TVD4"/>
<feature type="transmembrane region" description="Helical" evidence="6">
    <location>
        <begin position="282"/>
        <end position="303"/>
    </location>
</feature>
<evidence type="ECO:0000256" key="2">
    <source>
        <dbReference type="ARBA" id="ARBA00022448"/>
    </source>
</evidence>
<protein>
    <submittedName>
        <fullName evidence="8">MFS transporter, DHA2 family, multidrug resistance protein</fullName>
    </submittedName>
</protein>
<evidence type="ECO:0000256" key="4">
    <source>
        <dbReference type="ARBA" id="ARBA00022989"/>
    </source>
</evidence>
<dbReference type="Proteomes" id="UP000186819">
    <property type="component" value="Unassembled WGS sequence"/>
</dbReference>
<feature type="transmembrane region" description="Helical" evidence="6">
    <location>
        <begin position="237"/>
        <end position="261"/>
    </location>
</feature>
<dbReference type="GO" id="GO:0016020">
    <property type="term" value="C:membrane"/>
    <property type="evidence" value="ECO:0007669"/>
    <property type="project" value="UniProtKB-SubCell"/>
</dbReference>